<name>A0ABN9LSF3_9NEOB</name>
<evidence type="ECO:0000256" key="3">
    <source>
        <dbReference type="ARBA" id="ARBA00023246"/>
    </source>
</evidence>
<keyword evidence="3" id="KW-0497">Mitogen</keyword>
<evidence type="ECO:0000259" key="5">
    <source>
        <dbReference type="Pfam" id="PF14554"/>
    </source>
</evidence>
<organism evidence="6 7">
    <name type="scientific">Ranitomeya imitator</name>
    <name type="common">mimic poison frog</name>
    <dbReference type="NCBI Taxonomy" id="111125"/>
    <lineage>
        <taxon>Eukaryota</taxon>
        <taxon>Metazoa</taxon>
        <taxon>Chordata</taxon>
        <taxon>Craniata</taxon>
        <taxon>Vertebrata</taxon>
        <taxon>Euteleostomi</taxon>
        <taxon>Amphibia</taxon>
        <taxon>Batrachia</taxon>
        <taxon>Anura</taxon>
        <taxon>Neobatrachia</taxon>
        <taxon>Hyloidea</taxon>
        <taxon>Dendrobatidae</taxon>
        <taxon>Dendrobatinae</taxon>
        <taxon>Ranitomeya</taxon>
    </lineage>
</organism>
<dbReference type="InterPro" id="IPR027928">
    <property type="entry name" value="VEGF_C"/>
</dbReference>
<accession>A0ABN9LSF3</accession>
<dbReference type="SUPFAM" id="SSF57593">
    <property type="entry name" value="Heparin-binding domain from vascular endothelial growth factor"/>
    <property type="match status" value="1"/>
</dbReference>
<comment type="caution">
    <text evidence="6">The sequence shown here is derived from an EMBL/GenBank/DDBJ whole genome shotgun (WGS) entry which is preliminary data.</text>
</comment>
<evidence type="ECO:0000256" key="4">
    <source>
        <dbReference type="SAM" id="MobiDB-lite"/>
    </source>
</evidence>
<dbReference type="Pfam" id="PF14554">
    <property type="entry name" value="VEGF_C"/>
    <property type="match status" value="1"/>
</dbReference>
<dbReference type="InterPro" id="IPR050507">
    <property type="entry name" value="PDGF/VEGF_growth_factor"/>
</dbReference>
<evidence type="ECO:0000256" key="1">
    <source>
        <dbReference type="ARBA" id="ARBA00006686"/>
    </source>
</evidence>
<dbReference type="PANTHER" id="PTHR12025">
    <property type="entry name" value="VASCULAR ENDOTHELIAL GROWTH FACTOR"/>
    <property type="match status" value="1"/>
</dbReference>
<dbReference type="Gene3D" id="2.10.160.10">
    <property type="entry name" value="Vascular endothelial growth factor, heparin-binding domain"/>
    <property type="match status" value="1"/>
</dbReference>
<dbReference type="InterPro" id="IPR036841">
    <property type="entry name" value="VEGF_C_sf"/>
</dbReference>
<reference evidence="6" key="1">
    <citation type="submission" date="2023-07" db="EMBL/GenBank/DDBJ databases">
        <authorList>
            <person name="Stuckert A."/>
        </authorList>
    </citation>
    <scope>NUCLEOTIDE SEQUENCE</scope>
</reference>
<dbReference type="PANTHER" id="PTHR12025:SF5">
    <property type="entry name" value="VASCULAR ENDOTHELIAL GROWTH FACTOR A, LONG FORM"/>
    <property type="match status" value="1"/>
</dbReference>
<feature type="domain" description="Vascular endothelial growth factor heparin-binding" evidence="5">
    <location>
        <begin position="55"/>
        <end position="104"/>
    </location>
</feature>
<dbReference type="EMBL" id="CAUEEQ010022985">
    <property type="protein sequence ID" value="CAJ0944770.1"/>
    <property type="molecule type" value="Genomic_DNA"/>
</dbReference>
<feature type="compositionally biased region" description="Basic residues" evidence="4">
    <location>
        <begin position="37"/>
        <end position="48"/>
    </location>
</feature>
<feature type="compositionally biased region" description="Basic and acidic residues" evidence="4">
    <location>
        <begin position="27"/>
        <end position="36"/>
    </location>
</feature>
<protein>
    <recommendedName>
        <fullName evidence="5">Vascular endothelial growth factor heparin-binding domain-containing protein</fullName>
    </recommendedName>
</protein>
<evidence type="ECO:0000256" key="2">
    <source>
        <dbReference type="ARBA" id="ARBA00023030"/>
    </source>
</evidence>
<evidence type="ECO:0000313" key="7">
    <source>
        <dbReference type="Proteomes" id="UP001176940"/>
    </source>
</evidence>
<comment type="similarity">
    <text evidence="1">Belongs to the PDGF/VEGF growth factor family.</text>
</comment>
<gene>
    <name evidence="6" type="ORF">RIMI_LOCUS10570479</name>
</gene>
<sequence>MRPHLSQLYVEKSFQQHSRCECRQKKEIKGKQEKKAKQGKGHKRKRKKIRYKSHRFHCEPCTDTERRKHLFIQDPQTCKCSCKNTDSRCKTKQLELNERTCSTQEAKKQNKIRSKVKEAPLRCSGVLQLQNSILHQTFPVPSADRLIEGSETNRCQRLARDGVIAHRAQFLPWRNFIFWHLLSAVWTKIKEVTREECFQTAIATFTGAGGELLGMEGGTEDITCHDEASSCPSPFCSDIGVCWIWRLWDQKDSPSHASFSRVETGRLKVLEMHHRSGAIYPLDEGSHLACGEGPLLTIAACPDLFLVSAACSVEPMI</sequence>
<dbReference type="Proteomes" id="UP001176940">
    <property type="component" value="Unassembled WGS sequence"/>
</dbReference>
<keyword evidence="7" id="KW-1185">Reference proteome</keyword>
<evidence type="ECO:0000313" key="6">
    <source>
        <dbReference type="EMBL" id="CAJ0944770.1"/>
    </source>
</evidence>
<keyword evidence="2" id="KW-0339">Growth factor</keyword>
<feature type="region of interest" description="Disordered" evidence="4">
    <location>
        <begin position="27"/>
        <end position="48"/>
    </location>
</feature>
<proteinExistence type="inferred from homology"/>